<evidence type="ECO:0000313" key="2">
    <source>
        <dbReference type="EMBL" id="KAJ1202499.1"/>
    </source>
</evidence>
<reference evidence="2" key="1">
    <citation type="journal article" date="2022" name="bioRxiv">
        <title>Sequencing and chromosome-scale assembly of the giantPleurodeles waltlgenome.</title>
        <authorList>
            <person name="Brown T."/>
            <person name="Elewa A."/>
            <person name="Iarovenko S."/>
            <person name="Subramanian E."/>
            <person name="Araus A.J."/>
            <person name="Petzold A."/>
            <person name="Susuki M."/>
            <person name="Suzuki K.-i.T."/>
            <person name="Hayashi T."/>
            <person name="Toyoda A."/>
            <person name="Oliveira C."/>
            <person name="Osipova E."/>
            <person name="Leigh N.D."/>
            <person name="Simon A."/>
            <person name="Yun M.H."/>
        </authorList>
    </citation>
    <scope>NUCLEOTIDE SEQUENCE</scope>
    <source>
        <strain evidence="2">20211129_DDA</strain>
        <tissue evidence="2">Liver</tissue>
    </source>
</reference>
<accession>A0AAV7VPA9</accession>
<evidence type="ECO:0000256" key="1">
    <source>
        <dbReference type="SAM" id="MobiDB-lite"/>
    </source>
</evidence>
<feature type="compositionally biased region" description="Polar residues" evidence="1">
    <location>
        <begin position="37"/>
        <end position="48"/>
    </location>
</feature>
<sequence>MTIHDNAIPNTCQVGDSTCTKPTGADTAPGAREQPGAGTNKTLSSAVTSWARDGNAEGGGEKTPLSEGGEESGGEEEEESSKEEEESGSTEERFLPSRVEEDEEVTDGGLNTAVDPGGKAKNPATLLEKRGTSSEEEEESVGIGERFLPSRGEEYREAADGGLNTAVAPGGKAKNPATLQQVRVHAALGITRGTGGREERE</sequence>
<comment type="caution">
    <text evidence="2">The sequence shown here is derived from an EMBL/GenBank/DDBJ whole genome shotgun (WGS) entry which is preliminary data.</text>
</comment>
<keyword evidence="3" id="KW-1185">Reference proteome</keyword>
<feature type="region of interest" description="Disordered" evidence="1">
    <location>
        <begin position="1"/>
        <end position="151"/>
    </location>
</feature>
<gene>
    <name evidence="2" type="ORF">NDU88_006298</name>
</gene>
<feature type="compositionally biased region" description="Polar residues" evidence="1">
    <location>
        <begin position="8"/>
        <end position="21"/>
    </location>
</feature>
<dbReference type="EMBL" id="JANPWB010000003">
    <property type="protein sequence ID" value="KAJ1202499.1"/>
    <property type="molecule type" value="Genomic_DNA"/>
</dbReference>
<proteinExistence type="predicted"/>
<dbReference type="AlphaFoldDB" id="A0AAV7VPA9"/>
<organism evidence="2 3">
    <name type="scientific">Pleurodeles waltl</name>
    <name type="common">Iberian ribbed newt</name>
    <dbReference type="NCBI Taxonomy" id="8319"/>
    <lineage>
        <taxon>Eukaryota</taxon>
        <taxon>Metazoa</taxon>
        <taxon>Chordata</taxon>
        <taxon>Craniata</taxon>
        <taxon>Vertebrata</taxon>
        <taxon>Euteleostomi</taxon>
        <taxon>Amphibia</taxon>
        <taxon>Batrachia</taxon>
        <taxon>Caudata</taxon>
        <taxon>Salamandroidea</taxon>
        <taxon>Salamandridae</taxon>
        <taxon>Pleurodelinae</taxon>
        <taxon>Pleurodeles</taxon>
    </lineage>
</organism>
<dbReference type="Proteomes" id="UP001066276">
    <property type="component" value="Chromosome 2_1"/>
</dbReference>
<feature type="compositionally biased region" description="Basic and acidic residues" evidence="1">
    <location>
        <begin position="90"/>
        <end position="99"/>
    </location>
</feature>
<name>A0AAV7VPA9_PLEWA</name>
<protein>
    <submittedName>
        <fullName evidence="2">Uncharacterized protein</fullName>
    </submittedName>
</protein>
<evidence type="ECO:0000313" key="3">
    <source>
        <dbReference type="Proteomes" id="UP001066276"/>
    </source>
</evidence>
<feature type="compositionally biased region" description="Acidic residues" evidence="1">
    <location>
        <begin position="68"/>
        <end position="89"/>
    </location>
</feature>